<reference evidence="2" key="1">
    <citation type="journal article" date="2017" name="Nat. Commun.">
        <title>The North American bullfrog draft genome provides insight into hormonal regulation of long noncoding RNA.</title>
        <authorList>
            <person name="Hammond S.A."/>
            <person name="Warren R.L."/>
            <person name="Vandervalk B.P."/>
            <person name="Kucuk E."/>
            <person name="Khan H."/>
            <person name="Gibb E.A."/>
            <person name="Pandoh P."/>
            <person name="Kirk H."/>
            <person name="Zhao Y."/>
            <person name="Jones M."/>
            <person name="Mungall A.J."/>
            <person name="Coope R."/>
            <person name="Pleasance S."/>
            <person name="Moore R.A."/>
            <person name="Holt R.A."/>
            <person name="Round J.M."/>
            <person name="Ohora S."/>
            <person name="Walle B.V."/>
            <person name="Veldhoen N."/>
            <person name="Helbing C.C."/>
            <person name="Birol I."/>
        </authorList>
    </citation>
    <scope>NUCLEOTIDE SEQUENCE [LARGE SCALE GENOMIC DNA]</scope>
</reference>
<evidence type="ECO:0000313" key="1">
    <source>
        <dbReference type="EMBL" id="PIO12595.1"/>
    </source>
</evidence>
<keyword evidence="2" id="KW-1185">Reference proteome</keyword>
<name>A0A2G9QAP5_AQUCT</name>
<dbReference type="EMBL" id="KZ060238">
    <property type="protein sequence ID" value="PIO12595.1"/>
    <property type="molecule type" value="Genomic_DNA"/>
</dbReference>
<protein>
    <submittedName>
        <fullName evidence="1">Uncharacterized protein</fullName>
    </submittedName>
</protein>
<organism evidence="1 2">
    <name type="scientific">Aquarana catesbeiana</name>
    <name type="common">American bullfrog</name>
    <name type="synonym">Rana catesbeiana</name>
    <dbReference type="NCBI Taxonomy" id="8400"/>
    <lineage>
        <taxon>Eukaryota</taxon>
        <taxon>Metazoa</taxon>
        <taxon>Chordata</taxon>
        <taxon>Craniata</taxon>
        <taxon>Vertebrata</taxon>
        <taxon>Euteleostomi</taxon>
        <taxon>Amphibia</taxon>
        <taxon>Batrachia</taxon>
        <taxon>Anura</taxon>
        <taxon>Neobatrachia</taxon>
        <taxon>Ranoidea</taxon>
        <taxon>Ranidae</taxon>
        <taxon>Aquarana</taxon>
    </lineage>
</organism>
<dbReference type="AlphaFoldDB" id="A0A2G9QAP5"/>
<sequence>MAPLPAKYSRYLRRTSRHSGGASQDGHFQVPSGLVHLEFRSQAQLSQHSWQNVAIKSCVEHSTPG</sequence>
<gene>
    <name evidence="1" type="ORF">AB205_0152690</name>
</gene>
<proteinExistence type="predicted"/>
<evidence type="ECO:0000313" key="2">
    <source>
        <dbReference type="Proteomes" id="UP000228934"/>
    </source>
</evidence>
<dbReference type="Proteomes" id="UP000228934">
    <property type="component" value="Unassembled WGS sequence"/>
</dbReference>
<accession>A0A2G9QAP5</accession>